<organism evidence="2">
    <name type="scientific">Arion vulgaris</name>
    <dbReference type="NCBI Taxonomy" id="1028688"/>
    <lineage>
        <taxon>Eukaryota</taxon>
        <taxon>Metazoa</taxon>
        <taxon>Spiralia</taxon>
        <taxon>Lophotrochozoa</taxon>
        <taxon>Mollusca</taxon>
        <taxon>Gastropoda</taxon>
        <taxon>Heterobranchia</taxon>
        <taxon>Euthyneura</taxon>
        <taxon>Panpulmonata</taxon>
        <taxon>Eupulmonata</taxon>
        <taxon>Stylommatophora</taxon>
        <taxon>Helicina</taxon>
        <taxon>Arionoidea</taxon>
        <taxon>Arionidae</taxon>
        <taxon>Arion</taxon>
    </lineage>
</organism>
<evidence type="ECO:0000256" key="1">
    <source>
        <dbReference type="SAM" id="MobiDB-lite"/>
    </source>
</evidence>
<accession>A0A0B6YJ61</accession>
<feature type="non-terminal residue" evidence="2">
    <location>
        <position position="77"/>
    </location>
</feature>
<proteinExistence type="predicted"/>
<dbReference type="AlphaFoldDB" id="A0A0B6YJ61"/>
<protein>
    <submittedName>
        <fullName evidence="2">Uncharacterized protein</fullName>
    </submittedName>
</protein>
<name>A0A0B6YJ61_9EUPU</name>
<feature type="region of interest" description="Disordered" evidence="1">
    <location>
        <begin position="1"/>
        <end position="27"/>
    </location>
</feature>
<gene>
    <name evidence="2" type="primary">ORF25469</name>
</gene>
<reference evidence="2" key="1">
    <citation type="submission" date="2014-12" db="EMBL/GenBank/DDBJ databases">
        <title>Insight into the proteome of Arion vulgaris.</title>
        <authorList>
            <person name="Aradska J."/>
            <person name="Bulat T."/>
            <person name="Smidak R."/>
            <person name="Sarate P."/>
            <person name="Gangsoo J."/>
            <person name="Sialana F."/>
            <person name="Bilban M."/>
            <person name="Lubec G."/>
        </authorList>
    </citation>
    <scope>NUCLEOTIDE SEQUENCE</scope>
    <source>
        <tissue evidence="2">Skin</tissue>
    </source>
</reference>
<dbReference type="EMBL" id="HACG01008680">
    <property type="protein sequence ID" value="CEK55545.1"/>
    <property type="molecule type" value="Transcribed_RNA"/>
</dbReference>
<feature type="non-terminal residue" evidence="2">
    <location>
        <position position="1"/>
    </location>
</feature>
<evidence type="ECO:0000313" key="2">
    <source>
        <dbReference type="EMBL" id="CEK55545.1"/>
    </source>
</evidence>
<sequence length="77" mass="8767">NKCKGQPVSRQEQNHVEGLPSENSQFPSLREAVLMSRGIRGNADMIRHSKKDDNDIIDIEATIIRERWDDVRPPVAT</sequence>